<evidence type="ECO:0000259" key="9">
    <source>
        <dbReference type="PROSITE" id="PS51864"/>
    </source>
</evidence>
<dbReference type="GO" id="GO:0008270">
    <property type="term" value="F:zinc ion binding"/>
    <property type="evidence" value="ECO:0007669"/>
    <property type="project" value="InterPro"/>
</dbReference>
<keyword evidence="4 8" id="KW-0862">Zinc</keyword>
<dbReference type="Pfam" id="PF01400">
    <property type="entry name" value="Astacin"/>
    <property type="match status" value="1"/>
</dbReference>
<proteinExistence type="predicted"/>
<dbReference type="GO" id="GO:0006508">
    <property type="term" value="P:proteolysis"/>
    <property type="evidence" value="ECO:0007669"/>
    <property type="project" value="UniProtKB-KW"/>
</dbReference>
<keyword evidence="3 8" id="KW-0378">Hydrolase</keyword>
<dbReference type="AlphaFoldDB" id="A0A0N4Z8G8"/>
<evidence type="ECO:0000256" key="7">
    <source>
        <dbReference type="PROSITE-ProRule" id="PRU01211"/>
    </source>
</evidence>
<evidence type="ECO:0000256" key="5">
    <source>
        <dbReference type="ARBA" id="ARBA00023049"/>
    </source>
</evidence>
<dbReference type="PRINTS" id="PR00480">
    <property type="entry name" value="ASTACIN"/>
</dbReference>
<dbReference type="InterPro" id="IPR006026">
    <property type="entry name" value="Peptidase_Metallo"/>
</dbReference>
<feature type="domain" description="Peptidase M12A" evidence="9">
    <location>
        <begin position="33"/>
        <end position="230"/>
    </location>
</feature>
<comment type="cofactor">
    <cofactor evidence="8">
        <name>Zn(2+)</name>
        <dbReference type="ChEBI" id="CHEBI:29105"/>
    </cofactor>
    <text evidence="8">Binds 1 zinc ion per subunit.</text>
</comment>
<evidence type="ECO:0000313" key="11">
    <source>
        <dbReference type="WBParaSite" id="PTRK_0000356500.1"/>
    </source>
</evidence>
<evidence type="ECO:0000256" key="6">
    <source>
        <dbReference type="ARBA" id="ARBA00023157"/>
    </source>
</evidence>
<keyword evidence="5 8" id="KW-0482">Metalloprotease</keyword>
<keyword evidence="6" id="KW-1015">Disulfide bond</keyword>
<evidence type="ECO:0000256" key="8">
    <source>
        <dbReference type="RuleBase" id="RU361183"/>
    </source>
</evidence>
<dbReference type="Gene3D" id="3.40.390.10">
    <property type="entry name" value="Collagenase (Catalytic Domain)"/>
    <property type="match status" value="1"/>
</dbReference>
<organism evidence="10 11">
    <name type="scientific">Parastrongyloides trichosuri</name>
    <name type="common">Possum-specific nematode worm</name>
    <dbReference type="NCBI Taxonomy" id="131310"/>
    <lineage>
        <taxon>Eukaryota</taxon>
        <taxon>Metazoa</taxon>
        <taxon>Ecdysozoa</taxon>
        <taxon>Nematoda</taxon>
        <taxon>Chromadorea</taxon>
        <taxon>Rhabditida</taxon>
        <taxon>Tylenchina</taxon>
        <taxon>Panagrolaimomorpha</taxon>
        <taxon>Strongyloidoidea</taxon>
        <taxon>Strongyloididae</taxon>
        <taxon>Parastrongyloides</taxon>
    </lineage>
</organism>
<keyword evidence="1 8" id="KW-0645">Protease</keyword>
<dbReference type="SMART" id="SM00235">
    <property type="entry name" value="ZnMc"/>
    <property type="match status" value="1"/>
</dbReference>
<dbReference type="PANTHER" id="PTHR10127:SF780">
    <property type="entry name" value="METALLOENDOPEPTIDASE"/>
    <property type="match status" value="1"/>
</dbReference>
<accession>A0A0N4Z8G8</accession>
<dbReference type="GO" id="GO:0004222">
    <property type="term" value="F:metalloendopeptidase activity"/>
    <property type="evidence" value="ECO:0007669"/>
    <property type="project" value="UniProtKB-UniRule"/>
</dbReference>
<evidence type="ECO:0000256" key="4">
    <source>
        <dbReference type="ARBA" id="ARBA00022833"/>
    </source>
</evidence>
<dbReference type="EC" id="3.4.24.-" evidence="8"/>
<evidence type="ECO:0000313" key="10">
    <source>
        <dbReference type="Proteomes" id="UP000038045"/>
    </source>
</evidence>
<evidence type="ECO:0000256" key="2">
    <source>
        <dbReference type="ARBA" id="ARBA00022723"/>
    </source>
</evidence>
<dbReference type="PANTHER" id="PTHR10127">
    <property type="entry name" value="DISCOIDIN, CUB, EGF, LAMININ , AND ZINC METALLOPROTEASE DOMAIN CONTAINING"/>
    <property type="match status" value="1"/>
</dbReference>
<sequence length="382" mass="43669">MTLLSKERINLMLNRQVINILLKVTHQTNKRKRAVVQKNFKWQLPIQYSVSGLLNIFIIQQALAHISLYTCLTFHPQIFHVRDNKGFNYVRTFNCHSTSGPYDEDGNFDNNIQLSTECEHKLGVVQQLTARMLGLQSPHNRPDRNKYVTINETNIKISARHLFEIYNTTYIDTYGLEYDYGSALHFFHNDYSNNYKSVIIPKVKEYLYMMGQQSSLSFADYKLLNMHYCSSKCPKAKSIDCKNGGYQNPNNCGICICPRGYTGILCDQPLRNTFLCGSGVINADANVNMIYMQDIATCSFMITSAVNTTISLTIVESSMEYAMPCYESVGIDIKYKADKSATGLCLCGYHTDVNLVSDDNQILIVYNGKKRENKLIFTYQQQ</sequence>
<evidence type="ECO:0000256" key="3">
    <source>
        <dbReference type="ARBA" id="ARBA00022801"/>
    </source>
</evidence>
<dbReference type="PROSITE" id="PS51864">
    <property type="entry name" value="ASTACIN"/>
    <property type="match status" value="1"/>
</dbReference>
<dbReference type="WBParaSite" id="PTRK_0000356500.1">
    <property type="protein sequence ID" value="PTRK_0000356500.1"/>
    <property type="gene ID" value="PTRK_0000356500"/>
</dbReference>
<dbReference type="InterPro" id="IPR024079">
    <property type="entry name" value="MetalloPept_cat_dom_sf"/>
</dbReference>
<protein>
    <recommendedName>
        <fullName evidence="8">Metalloendopeptidase</fullName>
        <ecNumber evidence="8">3.4.24.-</ecNumber>
    </recommendedName>
</protein>
<name>A0A0N4Z8G8_PARTI</name>
<reference evidence="11" key="1">
    <citation type="submission" date="2017-02" db="UniProtKB">
        <authorList>
            <consortium name="WormBaseParasite"/>
        </authorList>
    </citation>
    <scope>IDENTIFICATION</scope>
</reference>
<dbReference type="Proteomes" id="UP000038045">
    <property type="component" value="Unplaced"/>
</dbReference>
<dbReference type="SUPFAM" id="SSF55486">
    <property type="entry name" value="Metalloproteases ('zincins'), catalytic domain"/>
    <property type="match status" value="1"/>
</dbReference>
<evidence type="ECO:0000256" key="1">
    <source>
        <dbReference type="ARBA" id="ARBA00022670"/>
    </source>
</evidence>
<dbReference type="InterPro" id="IPR001506">
    <property type="entry name" value="Peptidase_M12A"/>
</dbReference>
<keyword evidence="10" id="KW-1185">Reference proteome</keyword>
<keyword evidence="2 8" id="KW-0479">Metal-binding</keyword>
<comment type="caution">
    <text evidence="7">Lacks conserved residue(s) required for the propagation of feature annotation.</text>
</comment>